<reference evidence="3" key="1">
    <citation type="submission" date="2015-05" db="EMBL/GenBank/DDBJ databases">
        <title>Draft genome of Nitrosomonas communis strain Nm2.</title>
        <authorList>
            <person name="Kozlowski J.A."/>
            <person name="Kits K.D."/>
            <person name="Stein L.Y."/>
        </authorList>
    </citation>
    <scope>NUCLEOTIDE SEQUENCE [LARGE SCALE GENOMIC DNA]</scope>
    <source>
        <strain evidence="3">Nm2</strain>
    </source>
</reference>
<evidence type="ECO:0000313" key="2">
    <source>
        <dbReference type="EMBL" id="TYP67717.1"/>
    </source>
</evidence>
<protein>
    <submittedName>
        <fullName evidence="1">Uncharacterized protein</fullName>
    </submittedName>
</protein>
<proteinExistence type="predicted"/>
<evidence type="ECO:0000313" key="4">
    <source>
        <dbReference type="Proteomes" id="UP000324176"/>
    </source>
</evidence>
<dbReference type="KEGG" id="nco:AAW31_10685"/>
<organism evidence="1 3">
    <name type="scientific">Nitrosomonas communis</name>
    <dbReference type="NCBI Taxonomy" id="44574"/>
    <lineage>
        <taxon>Bacteria</taxon>
        <taxon>Pseudomonadati</taxon>
        <taxon>Pseudomonadota</taxon>
        <taxon>Betaproteobacteria</taxon>
        <taxon>Nitrosomonadales</taxon>
        <taxon>Nitrosomonadaceae</taxon>
        <taxon>Nitrosomonas</taxon>
    </lineage>
</organism>
<reference evidence="1 3" key="2">
    <citation type="journal article" date="2016" name="Genome Announc.">
        <title>Genome Sequence of Nitrosomonas communis Strain Nm2, a Mesophilic Ammonia-Oxidizing Bacterium Isolated from Mediterranean Soil.</title>
        <authorList>
            <person name="Kozlowski J.A."/>
            <person name="Kits K.D."/>
            <person name="Stein L.Y."/>
        </authorList>
    </citation>
    <scope>NUCLEOTIDE SEQUENCE [LARGE SCALE GENOMIC DNA]</scope>
    <source>
        <strain evidence="1 3">Nm2</strain>
    </source>
</reference>
<accession>A0A0F7KG47</accession>
<name>A0A0F7KG47_9PROT</name>
<dbReference type="Proteomes" id="UP000034156">
    <property type="component" value="Chromosome"/>
</dbReference>
<reference evidence="2 4" key="3">
    <citation type="submission" date="2019-07" db="EMBL/GenBank/DDBJ databases">
        <title>Active sludge and wastewater microbial communities from Klosterneuburg, Austria.</title>
        <authorList>
            <person name="Wagner M."/>
        </authorList>
    </citation>
    <scope>NUCLEOTIDE SEQUENCE [LARGE SCALE GENOMIC DNA]</scope>
    <source>
        <strain evidence="2 4">Nm2</strain>
    </source>
</reference>
<sequence length="59" mass="6966">MNRSAKLARDLWFPVFAESVLIKVQTYRLPDSSAEHKPHNLEVVETNRINGDLRTYKYF</sequence>
<gene>
    <name evidence="1" type="ORF">AAW31_10685</name>
    <name evidence="2" type="ORF">BCL69_11772</name>
</gene>
<dbReference type="EMBL" id="CP011451">
    <property type="protein sequence ID" value="AKH38158.1"/>
    <property type="molecule type" value="Genomic_DNA"/>
</dbReference>
<dbReference type="RefSeq" id="WP_046850217.1">
    <property type="nucleotide sequence ID" value="NZ_VNHT01000177.1"/>
</dbReference>
<dbReference type="Proteomes" id="UP000324176">
    <property type="component" value="Unassembled WGS sequence"/>
</dbReference>
<evidence type="ECO:0000313" key="1">
    <source>
        <dbReference type="EMBL" id="AKH38158.1"/>
    </source>
</evidence>
<keyword evidence="3" id="KW-1185">Reference proteome</keyword>
<dbReference type="EMBL" id="VNHT01000177">
    <property type="protein sequence ID" value="TYP67717.1"/>
    <property type="molecule type" value="Genomic_DNA"/>
</dbReference>
<dbReference type="AlphaFoldDB" id="A0A0F7KG47"/>
<evidence type="ECO:0000313" key="3">
    <source>
        <dbReference type="Proteomes" id="UP000034156"/>
    </source>
</evidence>